<evidence type="ECO:0000313" key="2">
    <source>
        <dbReference type="EMBL" id="KAF3525235.1"/>
    </source>
</evidence>
<dbReference type="Proteomes" id="UP000712600">
    <property type="component" value="Unassembled WGS sequence"/>
</dbReference>
<evidence type="ECO:0000313" key="3">
    <source>
        <dbReference type="Proteomes" id="UP000712600"/>
    </source>
</evidence>
<name>A0A8S9PTC8_BRACR</name>
<organism evidence="2 3">
    <name type="scientific">Brassica cretica</name>
    <name type="common">Mustard</name>
    <dbReference type="NCBI Taxonomy" id="69181"/>
    <lineage>
        <taxon>Eukaryota</taxon>
        <taxon>Viridiplantae</taxon>
        <taxon>Streptophyta</taxon>
        <taxon>Embryophyta</taxon>
        <taxon>Tracheophyta</taxon>
        <taxon>Spermatophyta</taxon>
        <taxon>Magnoliopsida</taxon>
        <taxon>eudicotyledons</taxon>
        <taxon>Gunneridae</taxon>
        <taxon>Pentapetalae</taxon>
        <taxon>rosids</taxon>
        <taxon>malvids</taxon>
        <taxon>Brassicales</taxon>
        <taxon>Brassicaceae</taxon>
        <taxon>Brassiceae</taxon>
        <taxon>Brassica</taxon>
    </lineage>
</organism>
<evidence type="ECO:0000256" key="1">
    <source>
        <dbReference type="SAM" id="MobiDB-lite"/>
    </source>
</evidence>
<proteinExistence type="predicted"/>
<reference evidence="2" key="1">
    <citation type="submission" date="2019-12" db="EMBL/GenBank/DDBJ databases">
        <title>Genome sequencing and annotation of Brassica cretica.</title>
        <authorList>
            <person name="Studholme D.J."/>
            <person name="Sarris P."/>
        </authorList>
    </citation>
    <scope>NUCLEOTIDE SEQUENCE</scope>
    <source>
        <strain evidence="2">PFS-109/04</strain>
        <tissue evidence="2">Leaf</tissue>
    </source>
</reference>
<gene>
    <name evidence="2" type="ORF">F2Q69_00047910</name>
</gene>
<dbReference type="EMBL" id="QGKX02001347">
    <property type="protein sequence ID" value="KAF3525235.1"/>
    <property type="molecule type" value="Genomic_DNA"/>
</dbReference>
<feature type="region of interest" description="Disordered" evidence="1">
    <location>
        <begin position="1"/>
        <end position="40"/>
    </location>
</feature>
<dbReference type="AlphaFoldDB" id="A0A8S9PTC8"/>
<feature type="compositionally biased region" description="Basic and acidic residues" evidence="1">
    <location>
        <begin position="1"/>
        <end position="13"/>
    </location>
</feature>
<protein>
    <submittedName>
        <fullName evidence="2">Uncharacterized protein</fullName>
    </submittedName>
</protein>
<sequence>MEPKGESKGEPWRKPLWSRIKSPGGKLPGKPPRNIPEKPPWKLLGKLPGKPPLDCLLDDDYSCFLGDGYGLLLRAMGCYKDVFFCSTDTGSPCLVSRMDHRYKSLQTENQRLDLYQGLWIDVGHKRDGSPPDTPRLLIWT</sequence>
<comment type="caution">
    <text evidence="2">The sequence shown here is derived from an EMBL/GenBank/DDBJ whole genome shotgun (WGS) entry which is preliminary data.</text>
</comment>
<accession>A0A8S9PTC8</accession>